<dbReference type="Gene3D" id="3.30.70.270">
    <property type="match status" value="1"/>
</dbReference>
<dbReference type="InterPro" id="IPR000014">
    <property type="entry name" value="PAS"/>
</dbReference>
<dbReference type="PROSITE" id="PS50887">
    <property type="entry name" value="GGDEF"/>
    <property type="match status" value="1"/>
</dbReference>
<dbReference type="PROSITE" id="PS50112">
    <property type="entry name" value="PAS"/>
    <property type="match status" value="1"/>
</dbReference>
<name>T1AJY6_9ZZZZ</name>
<reference evidence="3" key="1">
    <citation type="submission" date="2013-08" db="EMBL/GenBank/DDBJ databases">
        <authorList>
            <person name="Mendez C."/>
            <person name="Richter M."/>
            <person name="Ferrer M."/>
            <person name="Sanchez J."/>
        </authorList>
    </citation>
    <scope>NUCLEOTIDE SEQUENCE</scope>
</reference>
<dbReference type="Gene3D" id="3.30.450.40">
    <property type="match status" value="1"/>
</dbReference>
<dbReference type="SMART" id="SM00065">
    <property type="entry name" value="GAF"/>
    <property type="match status" value="1"/>
</dbReference>
<dbReference type="CDD" id="cd00130">
    <property type="entry name" value="PAS"/>
    <property type="match status" value="1"/>
</dbReference>
<dbReference type="InterPro" id="IPR035965">
    <property type="entry name" value="PAS-like_dom_sf"/>
</dbReference>
<feature type="non-terminal residue" evidence="3">
    <location>
        <position position="451"/>
    </location>
</feature>
<dbReference type="SUPFAM" id="SSF55781">
    <property type="entry name" value="GAF domain-like"/>
    <property type="match status" value="1"/>
</dbReference>
<dbReference type="SMART" id="SM00091">
    <property type="entry name" value="PAS"/>
    <property type="match status" value="1"/>
</dbReference>
<dbReference type="InterPro" id="IPR052163">
    <property type="entry name" value="DGC-Regulatory_Protein"/>
</dbReference>
<sequence length="451" mass="49156">MSTTPARLENVLDLLLDAVCLVDVEGRFVYISAACQRIFGYAPEELVGSRMIELVHPDDRARTLAAAAAIMAGTPNPHFENRYVRKDGHVAHIMWSARWSEADGLRIAVAHDITEHKRAESVQAALLAISEAAHTAADLLALFRSIHAIIGGLLPARNFFVALHDTEHDTLSFPYFVDEHDSAPAPAPMKLDSGSLSAEVIHSGKALLLTSDGTATPRENATLGTGAASLDWLGVPLIAQSGALGALVVQSYSGDTRYTEKDKQLLQFVSAQVAAAIERKQTETRLRHIAQHDALTHLPNRKLFDDRLQVALTRARHDNERLAVLYIDLDHFKPINDTLGHGAGDRLLHEVARRISGCVRESDTVGRVGGDEFVVLLTGIKQPPHTLLVAEKIRAALQQPFALDEHRVSTMASIGIATYPEHGDLGQALVRAADHAMYRAKKLGGNRCWMA</sequence>
<dbReference type="AlphaFoldDB" id="T1AJY6"/>
<dbReference type="Pfam" id="PF00990">
    <property type="entry name" value="GGDEF"/>
    <property type="match status" value="1"/>
</dbReference>
<dbReference type="PANTHER" id="PTHR46663:SF3">
    <property type="entry name" value="SLL0267 PROTEIN"/>
    <property type="match status" value="1"/>
</dbReference>
<organism evidence="3">
    <name type="scientific">mine drainage metagenome</name>
    <dbReference type="NCBI Taxonomy" id="410659"/>
    <lineage>
        <taxon>unclassified sequences</taxon>
        <taxon>metagenomes</taxon>
        <taxon>ecological metagenomes</taxon>
    </lineage>
</organism>
<dbReference type="SUPFAM" id="SSF55073">
    <property type="entry name" value="Nucleotide cyclase"/>
    <property type="match status" value="1"/>
</dbReference>
<dbReference type="Pfam" id="PF13185">
    <property type="entry name" value="GAF_2"/>
    <property type="match status" value="1"/>
</dbReference>
<dbReference type="NCBIfam" id="TIGR00229">
    <property type="entry name" value="sensory_box"/>
    <property type="match status" value="1"/>
</dbReference>
<accession>T1AJY6</accession>
<dbReference type="FunFam" id="3.30.70.270:FF:000001">
    <property type="entry name" value="Diguanylate cyclase domain protein"/>
    <property type="match status" value="1"/>
</dbReference>
<dbReference type="InterPro" id="IPR013655">
    <property type="entry name" value="PAS_fold_3"/>
</dbReference>
<dbReference type="Gene3D" id="3.30.450.20">
    <property type="entry name" value="PAS domain"/>
    <property type="match status" value="1"/>
</dbReference>
<dbReference type="PANTHER" id="PTHR46663">
    <property type="entry name" value="DIGUANYLATE CYCLASE DGCT-RELATED"/>
    <property type="match status" value="1"/>
</dbReference>
<dbReference type="SMART" id="SM00267">
    <property type="entry name" value="GGDEF"/>
    <property type="match status" value="1"/>
</dbReference>
<dbReference type="InterPro" id="IPR029787">
    <property type="entry name" value="Nucleotide_cyclase"/>
</dbReference>
<dbReference type="InterPro" id="IPR003018">
    <property type="entry name" value="GAF"/>
</dbReference>
<evidence type="ECO:0000313" key="3">
    <source>
        <dbReference type="EMBL" id="EQD60906.1"/>
    </source>
</evidence>
<dbReference type="InterPro" id="IPR000160">
    <property type="entry name" value="GGDEF_dom"/>
</dbReference>
<feature type="domain" description="PAS" evidence="1">
    <location>
        <begin position="4"/>
        <end position="74"/>
    </location>
</feature>
<dbReference type="EMBL" id="AUZZ01002306">
    <property type="protein sequence ID" value="EQD60906.1"/>
    <property type="molecule type" value="Genomic_DNA"/>
</dbReference>
<evidence type="ECO:0000259" key="2">
    <source>
        <dbReference type="PROSITE" id="PS50887"/>
    </source>
</evidence>
<dbReference type="NCBIfam" id="TIGR00254">
    <property type="entry name" value="GGDEF"/>
    <property type="match status" value="1"/>
</dbReference>
<protein>
    <submittedName>
        <fullName evidence="3">Diguanylate cyclase/phosphodiesterase with PAS/PAC and GAF sensor(S)</fullName>
    </submittedName>
</protein>
<reference evidence="3" key="2">
    <citation type="journal article" date="2014" name="ISME J.">
        <title>Microbial stratification in low pH oxic and suboxic macroscopic growths along an acid mine drainage.</title>
        <authorList>
            <person name="Mendez-Garcia C."/>
            <person name="Mesa V."/>
            <person name="Sprenger R.R."/>
            <person name="Richter M."/>
            <person name="Diez M.S."/>
            <person name="Solano J."/>
            <person name="Bargiela R."/>
            <person name="Golyshina O.V."/>
            <person name="Manteca A."/>
            <person name="Ramos J.L."/>
            <person name="Gallego J.R."/>
            <person name="Llorente I."/>
            <person name="Martins Dos Santos V.A."/>
            <person name="Jensen O.N."/>
            <person name="Pelaez A.I."/>
            <person name="Sanchez J."/>
            <person name="Ferrer M."/>
        </authorList>
    </citation>
    <scope>NUCLEOTIDE SEQUENCE</scope>
</reference>
<proteinExistence type="predicted"/>
<evidence type="ECO:0000259" key="1">
    <source>
        <dbReference type="PROSITE" id="PS50112"/>
    </source>
</evidence>
<dbReference type="InterPro" id="IPR029016">
    <property type="entry name" value="GAF-like_dom_sf"/>
</dbReference>
<feature type="domain" description="GGDEF" evidence="2">
    <location>
        <begin position="320"/>
        <end position="451"/>
    </location>
</feature>
<dbReference type="InterPro" id="IPR043128">
    <property type="entry name" value="Rev_trsase/Diguanyl_cyclase"/>
</dbReference>
<gene>
    <name evidence="3" type="ORF">B2A_03445</name>
</gene>
<dbReference type="CDD" id="cd01949">
    <property type="entry name" value="GGDEF"/>
    <property type="match status" value="1"/>
</dbReference>
<dbReference type="SUPFAM" id="SSF55785">
    <property type="entry name" value="PYP-like sensor domain (PAS domain)"/>
    <property type="match status" value="1"/>
</dbReference>
<comment type="caution">
    <text evidence="3">The sequence shown here is derived from an EMBL/GenBank/DDBJ whole genome shotgun (WGS) entry which is preliminary data.</text>
</comment>
<dbReference type="Pfam" id="PF08447">
    <property type="entry name" value="PAS_3"/>
    <property type="match status" value="1"/>
</dbReference>